<name>A0AAE3Q9A1_9HYPH</name>
<organism evidence="7 8">
    <name type="scientific">Ferirhizobium litorale</name>
    <dbReference type="NCBI Taxonomy" id="2927786"/>
    <lineage>
        <taxon>Bacteria</taxon>
        <taxon>Pseudomonadati</taxon>
        <taxon>Pseudomonadota</taxon>
        <taxon>Alphaproteobacteria</taxon>
        <taxon>Hyphomicrobiales</taxon>
        <taxon>Rhizobiaceae</taxon>
        <taxon>Ferirhizobium</taxon>
    </lineage>
</organism>
<evidence type="ECO:0000256" key="2">
    <source>
        <dbReference type="ARBA" id="ARBA00023002"/>
    </source>
</evidence>
<keyword evidence="2 4" id="KW-0560">Oxidoreductase</keyword>
<feature type="domain" description="D-isomer specific 2-hydroxyacid dehydrogenase catalytic" evidence="5">
    <location>
        <begin position="8"/>
        <end position="313"/>
    </location>
</feature>
<dbReference type="CDD" id="cd12156">
    <property type="entry name" value="HPPR"/>
    <property type="match status" value="1"/>
</dbReference>
<dbReference type="PANTHER" id="PTHR10996">
    <property type="entry name" value="2-HYDROXYACID DEHYDROGENASE-RELATED"/>
    <property type="match status" value="1"/>
</dbReference>
<keyword evidence="8" id="KW-1185">Reference proteome</keyword>
<dbReference type="InterPro" id="IPR006140">
    <property type="entry name" value="D-isomer_DH_NAD-bd"/>
</dbReference>
<accession>A0AAE3Q9A1</accession>
<evidence type="ECO:0000256" key="4">
    <source>
        <dbReference type="RuleBase" id="RU003719"/>
    </source>
</evidence>
<evidence type="ECO:0000313" key="8">
    <source>
        <dbReference type="Proteomes" id="UP001161580"/>
    </source>
</evidence>
<dbReference type="RefSeq" id="WP_311784786.1">
    <property type="nucleotide sequence ID" value="NZ_JALDYY010000001.1"/>
</dbReference>
<sequence>MDAKKPVVLVAGKVNPRIIERLGDRFELVHAEKHARLSLGANVATEVRGAVVSGDFPTDWMAELPKLEIIGSFGVGYDGVDVREAAARGITVTNTPDVLNDEVADTAIGLLINTVRQLPRAEDWLRGGNWVPGSNFPLSPLSLKGRKVGIFGLGRIGLEIARRLEGFKVAIGYHTRSRRDDVPYTYYPGLLSMAEAVDTLICIVPKTPETHKAINAEVLSALGPRGVLINVGRGWSVDETALIGALEKGIIAAAGLDVFYDEPHVPAALMEFSNVCLLPHVASASVDTRNAMADLVADNLHAWFAEGRALTPVPETPIPPRRN</sequence>
<dbReference type="GO" id="GO:0030267">
    <property type="term" value="F:glyoxylate reductase (NADPH) activity"/>
    <property type="evidence" value="ECO:0007669"/>
    <property type="project" value="TreeGrafter"/>
</dbReference>
<gene>
    <name evidence="7" type="ORF">MRS75_00700</name>
</gene>
<keyword evidence="1" id="KW-0521">NADP</keyword>
<evidence type="ECO:0000313" key="7">
    <source>
        <dbReference type="EMBL" id="MDI7920596.1"/>
    </source>
</evidence>
<evidence type="ECO:0000259" key="6">
    <source>
        <dbReference type="Pfam" id="PF02826"/>
    </source>
</evidence>
<dbReference type="Gene3D" id="3.40.50.720">
    <property type="entry name" value="NAD(P)-binding Rossmann-like Domain"/>
    <property type="match status" value="2"/>
</dbReference>
<evidence type="ECO:0000259" key="5">
    <source>
        <dbReference type="Pfam" id="PF00389"/>
    </source>
</evidence>
<dbReference type="EMBL" id="JALDYZ010000001">
    <property type="protein sequence ID" value="MDI7920596.1"/>
    <property type="molecule type" value="Genomic_DNA"/>
</dbReference>
<dbReference type="Pfam" id="PF00389">
    <property type="entry name" value="2-Hacid_dh"/>
    <property type="match status" value="1"/>
</dbReference>
<dbReference type="InterPro" id="IPR050223">
    <property type="entry name" value="D-isomer_2-hydroxyacid_DH"/>
</dbReference>
<dbReference type="InterPro" id="IPR036291">
    <property type="entry name" value="NAD(P)-bd_dom_sf"/>
</dbReference>
<dbReference type="GO" id="GO:0005829">
    <property type="term" value="C:cytosol"/>
    <property type="evidence" value="ECO:0007669"/>
    <property type="project" value="TreeGrafter"/>
</dbReference>
<comment type="caution">
    <text evidence="7">The sequence shown here is derived from an EMBL/GenBank/DDBJ whole genome shotgun (WGS) entry which is preliminary data.</text>
</comment>
<evidence type="ECO:0000256" key="1">
    <source>
        <dbReference type="ARBA" id="ARBA00022857"/>
    </source>
</evidence>
<reference evidence="7" key="1">
    <citation type="submission" date="2022-03" db="EMBL/GenBank/DDBJ databases">
        <title>Fererhizobium litorale gen. nov., sp. nov., isolated from sandy sediments of the Sea of Japan seashore.</title>
        <authorList>
            <person name="Romanenko L."/>
            <person name="Kurilenko V."/>
            <person name="Otstavnykh N."/>
            <person name="Svetashev V."/>
            <person name="Tekutyeva L."/>
            <person name="Isaeva M."/>
            <person name="Mikhailov V."/>
        </authorList>
    </citation>
    <scope>NUCLEOTIDE SEQUENCE</scope>
    <source>
        <strain evidence="7">KMM 9576</strain>
    </source>
</reference>
<protein>
    <submittedName>
        <fullName evidence="7">2-hydroxyacid dehydrogenase</fullName>
    </submittedName>
</protein>
<dbReference type="PROSITE" id="PS00065">
    <property type="entry name" value="D_2_HYDROXYACID_DH_1"/>
    <property type="match status" value="1"/>
</dbReference>
<dbReference type="PANTHER" id="PTHR10996:SF178">
    <property type="entry name" value="2-HYDROXYACID DEHYDROGENASE YGL185C-RELATED"/>
    <property type="match status" value="1"/>
</dbReference>
<comment type="similarity">
    <text evidence="4">Belongs to the D-isomer specific 2-hydroxyacid dehydrogenase family.</text>
</comment>
<dbReference type="AlphaFoldDB" id="A0AAE3Q9A1"/>
<proteinExistence type="inferred from homology"/>
<dbReference type="InterPro" id="IPR029752">
    <property type="entry name" value="D-isomer_DH_CS1"/>
</dbReference>
<evidence type="ECO:0000256" key="3">
    <source>
        <dbReference type="ARBA" id="ARBA00023027"/>
    </source>
</evidence>
<dbReference type="GO" id="GO:0016618">
    <property type="term" value="F:hydroxypyruvate reductase [NAD(P)H] activity"/>
    <property type="evidence" value="ECO:0007669"/>
    <property type="project" value="TreeGrafter"/>
</dbReference>
<dbReference type="GO" id="GO:0051287">
    <property type="term" value="F:NAD binding"/>
    <property type="evidence" value="ECO:0007669"/>
    <property type="project" value="InterPro"/>
</dbReference>
<keyword evidence="3" id="KW-0520">NAD</keyword>
<dbReference type="SUPFAM" id="SSF51735">
    <property type="entry name" value="NAD(P)-binding Rossmann-fold domains"/>
    <property type="match status" value="1"/>
</dbReference>
<dbReference type="SUPFAM" id="SSF52283">
    <property type="entry name" value="Formate/glycerate dehydrogenase catalytic domain-like"/>
    <property type="match status" value="1"/>
</dbReference>
<dbReference type="Pfam" id="PF02826">
    <property type="entry name" value="2-Hacid_dh_C"/>
    <property type="match status" value="1"/>
</dbReference>
<dbReference type="Proteomes" id="UP001161580">
    <property type="component" value="Unassembled WGS sequence"/>
</dbReference>
<dbReference type="InterPro" id="IPR006139">
    <property type="entry name" value="D-isomer_2_OHA_DH_cat_dom"/>
</dbReference>
<feature type="domain" description="D-isomer specific 2-hydroxyacid dehydrogenase NAD-binding" evidence="6">
    <location>
        <begin position="108"/>
        <end position="282"/>
    </location>
</feature>
<dbReference type="FunFam" id="3.40.50.720:FF:000213">
    <property type="entry name" value="Putative 2-hydroxyacid dehydrogenase"/>
    <property type="match status" value="1"/>
</dbReference>